<keyword evidence="8" id="KW-1185">Reference proteome</keyword>
<dbReference type="InterPro" id="IPR036509">
    <property type="entry name" value="Met_Sox_Rdtase_MsrA_sf"/>
</dbReference>
<feature type="domain" description="Peptide methionine sulphoxide reductase MsrA" evidence="6">
    <location>
        <begin position="37"/>
        <end position="187"/>
    </location>
</feature>
<dbReference type="RefSeq" id="WP_123657693.1">
    <property type="nucleotide sequence ID" value="NZ_AYKG01000013.1"/>
</dbReference>
<proteinExistence type="inferred from homology"/>
<name>A0A423PW13_9GAMM</name>
<keyword evidence="1 4" id="KW-0560">Oxidoreductase</keyword>
<feature type="signal peptide" evidence="5">
    <location>
        <begin position="1"/>
        <end position="20"/>
    </location>
</feature>
<dbReference type="NCBIfam" id="TIGR00401">
    <property type="entry name" value="msrA"/>
    <property type="match status" value="1"/>
</dbReference>
<dbReference type="GO" id="GO:0008113">
    <property type="term" value="F:peptide-methionine (S)-S-oxide reductase activity"/>
    <property type="evidence" value="ECO:0007669"/>
    <property type="project" value="UniProtKB-UniRule"/>
</dbReference>
<organism evidence="7 8">
    <name type="scientific">Salinisphaera japonica YTM-1</name>
    <dbReference type="NCBI Taxonomy" id="1209778"/>
    <lineage>
        <taxon>Bacteria</taxon>
        <taxon>Pseudomonadati</taxon>
        <taxon>Pseudomonadota</taxon>
        <taxon>Gammaproteobacteria</taxon>
        <taxon>Salinisphaerales</taxon>
        <taxon>Salinisphaeraceae</taxon>
        <taxon>Salinisphaera</taxon>
    </lineage>
</organism>
<dbReference type="PANTHER" id="PTHR43774">
    <property type="entry name" value="PEPTIDE METHIONINE SULFOXIDE REDUCTASE"/>
    <property type="match status" value="1"/>
</dbReference>
<dbReference type="Gene3D" id="3.30.1060.10">
    <property type="entry name" value="Peptide methionine sulphoxide reductase MsrA"/>
    <property type="match status" value="1"/>
</dbReference>
<evidence type="ECO:0000259" key="6">
    <source>
        <dbReference type="Pfam" id="PF01625"/>
    </source>
</evidence>
<evidence type="ECO:0000256" key="4">
    <source>
        <dbReference type="HAMAP-Rule" id="MF_01401"/>
    </source>
</evidence>
<evidence type="ECO:0000256" key="1">
    <source>
        <dbReference type="ARBA" id="ARBA00023002"/>
    </source>
</evidence>
<dbReference type="Proteomes" id="UP000285310">
    <property type="component" value="Unassembled WGS sequence"/>
</dbReference>
<comment type="caution">
    <text evidence="7">The sequence shown here is derived from an EMBL/GenBank/DDBJ whole genome shotgun (WGS) entry which is preliminary data.</text>
</comment>
<dbReference type="InParanoid" id="A0A423PW13"/>
<protein>
    <recommendedName>
        <fullName evidence="4">Peptide methionine sulfoxide reductase MsrA</fullName>
        <shortName evidence="4">Protein-methionine-S-oxide reductase</shortName>
        <ecNumber evidence="4">1.8.4.11</ecNumber>
    </recommendedName>
    <alternativeName>
        <fullName evidence="4">Peptide-methionine (S)-S-oxide reductase</fullName>
        <shortName evidence="4">Peptide Met(O) reductase</shortName>
    </alternativeName>
</protein>
<dbReference type="PANTHER" id="PTHR43774:SF1">
    <property type="entry name" value="PEPTIDE METHIONINE SULFOXIDE REDUCTASE MSRA 2"/>
    <property type="match status" value="1"/>
</dbReference>
<dbReference type="Pfam" id="PF01625">
    <property type="entry name" value="PMSR"/>
    <property type="match status" value="1"/>
</dbReference>
<dbReference type="EMBL" id="AYKG01000013">
    <property type="protein sequence ID" value="ROO29783.1"/>
    <property type="molecule type" value="Genomic_DNA"/>
</dbReference>
<evidence type="ECO:0000313" key="8">
    <source>
        <dbReference type="Proteomes" id="UP000285310"/>
    </source>
</evidence>
<dbReference type="HAMAP" id="MF_01401">
    <property type="entry name" value="MsrA"/>
    <property type="match status" value="1"/>
</dbReference>
<dbReference type="SUPFAM" id="SSF55068">
    <property type="entry name" value="Peptide methionine sulfoxide reductase"/>
    <property type="match status" value="1"/>
</dbReference>
<dbReference type="InterPro" id="IPR002569">
    <property type="entry name" value="Met_Sox_Rdtase_MsrA_dom"/>
</dbReference>
<comment type="function">
    <text evidence="4">Has an important function as a repair enzyme for proteins that have been inactivated by oxidation. Catalyzes the reversible oxidation-reduction of methionine sulfoxide in proteins to methionine.</text>
</comment>
<dbReference type="AlphaFoldDB" id="A0A423PW13"/>
<comment type="catalytic activity">
    <reaction evidence="3 4">
        <text>[thioredoxin]-disulfide + L-methionine + H2O = L-methionine (S)-S-oxide + [thioredoxin]-dithiol</text>
        <dbReference type="Rhea" id="RHEA:19993"/>
        <dbReference type="Rhea" id="RHEA-COMP:10698"/>
        <dbReference type="Rhea" id="RHEA-COMP:10700"/>
        <dbReference type="ChEBI" id="CHEBI:15377"/>
        <dbReference type="ChEBI" id="CHEBI:29950"/>
        <dbReference type="ChEBI" id="CHEBI:50058"/>
        <dbReference type="ChEBI" id="CHEBI:57844"/>
        <dbReference type="ChEBI" id="CHEBI:58772"/>
        <dbReference type="EC" id="1.8.4.11"/>
    </reaction>
</comment>
<evidence type="ECO:0000256" key="3">
    <source>
        <dbReference type="ARBA" id="ARBA00048782"/>
    </source>
</evidence>
<reference evidence="7 8" key="1">
    <citation type="submission" date="2013-10" db="EMBL/GenBank/DDBJ databases">
        <title>Salinisphaera japonica YTM-1 Genome Sequencing.</title>
        <authorList>
            <person name="Lai Q."/>
            <person name="Li C."/>
            <person name="Shao Z."/>
        </authorList>
    </citation>
    <scope>NUCLEOTIDE SEQUENCE [LARGE SCALE GENOMIC DNA]</scope>
    <source>
        <strain evidence="7 8">YTM-1</strain>
    </source>
</reference>
<evidence type="ECO:0000313" key="7">
    <source>
        <dbReference type="EMBL" id="ROO29783.1"/>
    </source>
</evidence>
<evidence type="ECO:0000256" key="5">
    <source>
        <dbReference type="SAM" id="SignalP"/>
    </source>
</evidence>
<sequence length="212" mass="23222">MKRTLLSLALLLTVAAPALAGPQDAFKSNAGADQAVAIFAGGCFWCMEEAFDPIKGVKQTISGYTGGHVADPSYNDVTSETSGHAEALKVVYDPSQVSYDHLLQVFWHNVDPTDAKGQFCDRGDSYRSEIFAVNAKQIQAAKASKQALQQSDSAPSPITTQVVPAVTFYPAEAYHQDYYEKNPLRYKFYRNACGRDRTLDKLWGEAARTPES</sequence>
<dbReference type="OrthoDB" id="4174719at2"/>
<dbReference type="EC" id="1.8.4.11" evidence="4"/>
<gene>
    <name evidence="4" type="primary">msrA</name>
    <name evidence="7" type="ORF">SAJA_05815</name>
</gene>
<accession>A0A423PW13</accession>
<dbReference type="FunCoup" id="A0A423PW13">
    <property type="interactions" value="536"/>
</dbReference>
<keyword evidence="5" id="KW-0732">Signal</keyword>
<dbReference type="GO" id="GO:0033744">
    <property type="term" value="F:L-methionine:thioredoxin-disulfide S-oxidoreductase activity"/>
    <property type="evidence" value="ECO:0007669"/>
    <property type="project" value="RHEA"/>
</dbReference>
<feature type="chain" id="PRO_5019222899" description="Peptide methionine sulfoxide reductase MsrA" evidence="5">
    <location>
        <begin position="21"/>
        <end position="212"/>
    </location>
</feature>
<feature type="active site" evidence="4">
    <location>
        <position position="43"/>
    </location>
</feature>
<evidence type="ECO:0000256" key="2">
    <source>
        <dbReference type="ARBA" id="ARBA00047806"/>
    </source>
</evidence>
<comment type="catalytic activity">
    <reaction evidence="2 4">
        <text>L-methionyl-[protein] + [thioredoxin]-disulfide + H2O = L-methionyl-(S)-S-oxide-[protein] + [thioredoxin]-dithiol</text>
        <dbReference type="Rhea" id="RHEA:14217"/>
        <dbReference type="Rhea" id="RHEA-COMP:10698"/>
        <dbReference type="Rhea" id="RHEA-COMP:10700"/>
        <dbReference type="Rhea" id="RHEA-COMP:12313"/>
        <dbReference type="Rhea" id="RHEA-COMP:12315"/>
        <dbReference type="ChEBI" id="CHEBI:15377"/>
        <dbReference type="ChEBI" id="CHEBI:16044"/>
        <dbReference type="ChEBI" id="CHEBI:29950"/>
        <dbReference type="ChEBI" id="CHEBI:44120"/>
        <dbReference type="ChEBI" id="CHEBI:50058"/>
        <dbReference type="EC" id="1.8.4.11"/>
    </reaction>
</comment>
<comment type="similarity">
    <text evidence="4">Belongs to the MsrA Met sulfoxide reductase family.</text>
</comment>